<dbReference type="EMBL" id="JBHULX010000027">
    <property type="protein sequence ID" value="MFD2591954.1"/>
    <property type="molecule type" value="Genomic_DNA"/>
</dbReference>
<dbReference type="PROSITE" id="PS52016">
    <property type="entry name" value="TONB_DEPENDENT_REC_3"/>
    <property type="match status" value="1"/>
</dbReference>
<keyword evidence="2 8" id="KW-0813">Transport</keyword>
<dbReference type="SUPFAM" id="SSF49464">
    <property type="entry name" value="Carboxypeptidase regulatory domain-like"/>
    <property type="match status" value="1"/>
</dbReference>
<comment type="caution">
    <text evidence="13">The sequence shown here is derived from an EMBL/GenBank/DDBJ whole genome shotgun (WGS) entry which is preliminary data.</text>
</comment>
<keyword evidence="6 8" id="KW-0472">Membrane</keyword>
<evidence type="ECO:0000256" key="2">
    <source>
        <dbReference type="ARBA" id="ARBA00022448"/>
    </source>
</evidence>
<gene>
    <name evidence="13" type="ORF">ACFSTE_14040</name>
</gene>
<dbReference type="InterPro" id="IPR023997">
    <property type="entry name" value="TonB-dep_OMP_SusC/RagA_CS"/>
</dbReference>
<proteinExistence type="inferred from homology"/>
<feature type="chain" id="PRO_5045773013" evidence="10">
    <location>
        <begin position="23"/>
        <end position="1010"/>
    </location>
</feature>
<evidence type="ECO:0000313" key="13">
    <source>
        <dbReference type="EMBL" id="MFD2591954.1"/>
    </source>
</evidence>
<evidence type="ECO:0000313" key="14">
    <source>
        <dbReference type="Proteomes" id="UP001597459"/>
    </source>
</evidence>
<dbReference type="NCBIfam" id="TIGR04056">
    <property type="entry name" value="OMP_RagA_SusC"/>
    <property type="match status" value="1"/>
</dbReference>
<keyword evidence="14" id="KW-1185">Reference proteome</keyword>
<dbReference type="Gene3D" id="2.40.170.20">
    <property type="entry name" value="TonB-dependent receptor, beta-barrel domain"/>
    <property type="match status" value="1"/>
</dbReference>
<keyword evidence="3 8" id="KW-1134">Transmembrane beta strand</keyword>
<comment type="similarity">
    <text evidence="8 9">Belongs to the TonB-dependent receptor family.</text>
</comment>
<feature type="domain" description="TonB-dependent receptor-like beta-barrel" evidence="11">
    <location>
        <begin position="413"/>
        <end position="767"/>
    </location>
</feature>
<evidence type="ECO:0000256" key="8">
    <source>
        <dbReference type="PROSITE-ProRule" id="PRU01360"/>
    </source>
</evidence>
<dbReference type="Pfam" id="PF07715">
    <property type="entry name" value="Plug"/>
    <property type="match status" value="1"/>
</dbReference>
<comment type="subcellular location">
    <subcellularLocation>
        <location evidence="1 8">Cell outer membrane</location>
        <topology evidence="1 8">Multi-pass membrane protein</topology>
    </subcellularLocation>
</comment>
<organism evidence="13 14">
    <name type="scientific">Aquimarina hainanensis</name>
    <dbReference type="NCBI Taxonomy" id="1578017"/>
    <lineage>
        <taxon>Bacteria</taxon>
        <taxon>Pseudomonadati</taxon>
        <taxon>Bacteroidota</taxon>
        <taxon>Flavobacteriia</taxon>
        <taxon>Flavobacteriales</taxon>
        <taxon>Flavobacteriaceae</taxon>
        <taxon>Aquimarina</taxon>
    </lineage>
</organism>
<dbReference type="InterPro" id="IPR037066">
    <property type="entry name" value="Plug_dom_sf"/>
</dbReference>
<dbReference type="Gene3D" id="2.170.130.10">
    <property type="entry name" value="TonB-dependent receptor, plug domain"/>
    <property type="match status" value="1"/>
</dbReference>
<keyword evidence="7 8" id="KW-0998">Cell outer membrane</keyword>
<sequence>MKKNHVKILLSLFFLCSFLASAQEGMVEGTVRGSDGIPLPGVNIIVKGKTTGTLSDFDGNYTIKATSSDILVFSFVGFESKQVPVMDKVKINVTLQEDVSALEEVVVVGFGTQSRQNITTSVASISADQIAEVPTPSLQSALVGKAAGVQITQLNGKIEGGVKVRVRGIASISASQEPLYVLDGIPINNTNESRNGAPLNPLLSLNPNDIESIDILKDASSAAIYGARGTNGVIIITTKKGKQGKTRVSLNSSFGISSATNKIDLLNAAEYVELFSEASVNTTGSTAAAEQDFDKLSNGKDWRNNEIDTDWQDIALREGSVQDLGVNISGGGDKTRFFVSTAYNNTTGIVLGNEMERYTFRVNVDHDISNKFSMGVKTSLAKTIIDRISNDNSLTTPLQSIAQSPLSSPYLEDGVTPNRDGLSYYNFLFNETNASIKNQVWRTFANTYLEYEFIPDVSFRSEFGYDMLSQSNDQFLGSQTFLGRPVGGRGTASSVQTEKYNFNNYFKIDTAIGDYVDWDMTLGMSFEDEIRRSEFVEGQGFPSDELITLNNASQITAGGSRKDQVNFLSYFGRTGLRINNKYLFKASLRYDGSSRFGKENRFGWFPAASVGWIVSEENFLQGSSFLSLLKFRGSWGRTGNAEIGDFRGLNLFSNTLNNSKSTYNDRGGLIFNQIGNPDLKWERTTQVDGGIDIGFFNNKIKAEVDYYVKNTDELLLAEPVPTTSGVLSVFKNIGELRNKGLEVVINTKNISSSNFNWTTSFNISTFDNEITKLPGGDIINGVNIVRKGESISSFYLVEYAGVDPANGDALFIKNTENADGTIDKSTTNDFSEARRIVAGRPFPTLISGLTNTINYKNLDFSFTLQGEWGASLYNGAGEFQSSNGSNVDNQTADQLNRWQQPGDITNVPQFRMGIRNGNQQSTRYLEDADFVRLRNITLGYTLPEDITKKFFVQRCRIYFTGVNLLTFTDFSGYDPESTADHFGGNNQRVGETFYSAPAAKTYTMGINVDF</sequence>
<reference evidence="14" key="1">
    <citation type="journal article" date="2019" name="Int. J. Syst. Evol. Microbiol.">
        <title>The Global Catalogue of Microorganisms (GCM) 10K type strain sequencing project: providing services to taxonomists for standard genome sequencing and annotation.</title>
        <authorList>
            <consortium name="The Broad Institute Genomics Platform"/>
            <consortium name="The Broad Institute Genome Sequencing Center for Infectious Disease"/>
            <person name="Wu L."/>
            <person name="Ma J."/>
        </authorList>
    </citation>
    <scope>NUCLEOTIDE SEQUENCE [LARGE SCALE GENOMIC DNA]</scope>
    <source>
        <strain evidence="14">KCTC 42423</strain>
    </source>
</reference>
<dbReference type="InterPro" id="IPR023996">
    <property type="entry name" value="TonB-dep_OMP_SusC/RagA"/>
</dbReference>
<feature type="signal peptide" evidence="10">
    <location>
        <begin position="1"/>
        <end position="22"/>
    </location>
</feature>
<dbReference type="Proteomes" id="UP001597459">
    <property type="component" value="Unassembled WGS sequence"/>
</dbReference>
<evidence type="ECO:0000256" key="1">
    <source>
        <dbReference type="ARBA" id="ARBA00004571"/>
    </source>
</evidence>
<keyword evidence="5 9" id="KW-0798">TonB box</keyword>
<evidence type="ECO:0000256" key="5">
    <source>
        <dbReference type="ARBA" id="ARBA00023077"/>
    </source>
</evidence>
<protein>
    <submittedName>
        <fullName evidence="13">SusC/RagA family TonB-linked outer membrane protein</fullName>
    </submittedName>
</protein>
<keyword evidence="10" id="KW-0732">Signal</keyword>
<dbReference type="InterPro" id="IPR000531">
    <property type="entry name" value="Beta-barrel_TonB"/>
</dbReference>
<dbReference type="Pfam" id="PF00593">
    <property type="entry name" value="TonB_dep_Rec_b-barrel"/>
    <property type="match status" value="1"/>
</dbReference>
<evidence type="ECO:0000256" key="6">
    <source>
        <dbReference type="ARBA" id="ARBA00023136"/>
    </source>
</evidence>
<dbReference type="InterPro" id="IPR036942">
    <property type="entry name" value="Beta-barrel_TonB_sf"/>
</dbReference>
<feature type="domain" description="TonB-dependent receptor plug" evidence="12">
    <location>
        <begin position="116"/>
        <end position="233"/>
    </location>
</feature>
<dbReference type="RefSeq" id="WP_378258632.1">
    <property type="nucleotide sequence ID" value="NZ_JBHSJV010000001.1"/>
</dbReference>
<name>A0ABW5NCN3_9FLAO</name>
<dbReference type="InterPro" id="IPR039426">
    <property type="entry name" value="TonB-dep_rcpt-like"/>
</dbReference>
<evidence type="ECO:0000256" key="7">
    <source>
        <dbReference type="ARBA" id="ARBA00023237"/>
    </source>
</evidence>
<accession>A0ABW5NCN3</accession>
<dbReference type="InterPro" id="IPR012910">
    <property type="entry name" value="Plug_dom"/>
</dbReference>
<dbReference type="Pfam" id="PF13715">
    <property type="entry name" value="CarbopepD_reg_2"/>
    <property type="match status" value="1"/>
</dbReference>
<dbReference type="InterPro" id="IPR008969">
    <property type="entry name" value="CarboxyPept-like_regulatory"/>
</dbReference>
<evidence type="ECO:0000256" key="4">
    <source>
        <dbReference type="ARBA" id="ARBA00022692"/>
    </source>
</evidence>
<evidence type="ECO:0000259" key="11">
    <source>
        <dbReference type="Pfam" id="PF00593"/>
    </source>
</evidence>
<evidence type="ECO:0000256" key="9">
    <source>
        <dbReference type="RuleBase" id="RU003357"/>
    </source>
</evidence>
<evidence type="ECO:0000256" key="10">
    <source>
        <dbReference type="SAM" id="SignalP"/>
    </source>
</evidence>
<dbReference type="NCBIfam" id="TIGR04057">
    <property type="entry name" value="SusC_RagA_signa"/>
    <property type="match status" value="1"/>
</dbReference>
<dbReference type="SUPFAM" id="SSF56935">
    <property type="entry name" value="Porins"/>
    <property type="match status" value="1"/>
</dbReference>
<evidence type="ECO:0000259" key="12">
    <source>
        <dbReference type="Pfam" id="PF07715"/>
    </source>
</evidence>
<evidence type="ECO:0000256" key="3">
    <source>
        <dbReference type="ARBA" id="ARBA00022452"/>
    </source>
</evidence>
<keyword evidence="4 8" id="KW-0812">Transmembrane</keyword>